<keyword evidence="1" id="KW-0812">Transmembrane</keyword>
<gene>
    <name evidence="2" type="primary">tcuB</name>
    <name evidence="2" type="ORF">DD666_17435</name>
</gene>
<dbReference type="Gene3D" id="1.20.950.20">
    <property type="entry name" value="Transmembrane di-heme cytochromes, Chain C"/>
    <property type="match status" value="1"/>
</dbReference>
<feature type="transmembrane region" description="Helical" evidence="1">
    <location>
        <begin position="320"/>
        <end position="340"/>
    </location>
</feature>
<protein>
    <submittedName>
        <fullName evidence="2">Tricarballylate utilization 4Fe-4S protein TcuB</fullName>
    </submittedName>
</protein>
<feature type="transmembrane region" description="Helical" evidence="1">
    <location>
        <begin position="136"/>
        <end position="159"/>
    </location>
</feature>
<name>A0A356LKD1_9BURK</name>
<feature type="transmembrane region" description="Helical" evidence="1">
    <location>
        <begin position="250"/>
        <end position="272"/>
    </location>
</feature>
<feature type="transmembrane region" description="Helical" evidence="1">
    <location>
        <begin position="104"/>
        <end position="124"/>
    </location>
</feature>
<evidence type="ECO:0000256" key="1">
    <source>
        <dbReference type="SAM" id="Phobius"/>
    </source>
</evidence>
<feature type="transmembrane region" description="Helical" evidence="1">
    <location>
        <begin position="293"/>
        <end position="314"/>
    </location>
</feature>
<sequence length="364" mass="40208">MQQLEHLIEDARNAVGICNSCRYCEGFCAVFPALEQRLDFTRGDLHYLANLCHNCSECYYACQYAPPHEFNVNLPVQLAAVRQTTYQTYAWPGAIARGFDKSGLLASLGFLLALVVLLGLAALIGGPPMNDLNGQFYAIFPHGVLATVFGLAALWVVIAMGMGFRNFLKDVGEKPSLLLTWAHVRQGLSDALSLKYLHGNVKTGCTYPDDNISPWRRRFHHLTFYGFMLCFAATVSGTIFHYVFGWQAPYAFFSLPKLTGTIGGISLAMGTAGQFWLKQKADPDIRNIRQMGMDYAFIAQLFLAAVTGLALMAFRETAALAPLLVIHLAVILSLFISMPFGKFVHGLYRTGALIKYAKEQPASH</sequence>
<dbReference type="Proteomes" id="UP000264036">
    <property type="component" value="Unassembled WGS sequence"/>
</dbReference>
<keyword evidence="1" id="KW-0472">Membrane</keyword>
<dbReference type="SUPFAM" id="SSF103501">
    <property type="entry name" value="Respiratory nitrate reductase 1 gamma chain"/>
    <property type="match status" value="1"/>
</dbReference>
<dbReference type="EMBL" id="DOEK01000035">
    <property type="protein sequence ID" value="HBP31178.1"/>
    <property type="molecule type" value="Genomic_DNA"/>
</dbReference>
<dbReference type="InterPro" id="IPR012830">
    <property type="entry name" value="Citrate_utilization_prot_B"/>
</dbReference>
<dbReference type="InterPro" id="IPR036197">
    <property type="entry name" value="NarG-like_sf"/>
</dbReference>
<dbReference type="AlphaFoldDB" id="A0A356LKD1"/>
<evidence type="ECO:0000313" key="3">
    <source>
        <dbReference type="Proteomes" id="UP000264036"/>
    </source>
</evidence>
<organism evidence="2 3">
    <name type="scientific">Advenella kashmirensis</name>
    <dbReference type="NCBI Taxonomy" id="310575"/>
    <lineage>
        <taxon>Bacteria</taxon>
        <taxon>Pseudomonadati</taxon>
        <taxon>Pseudomonadota</taxon>
        <taxon>Betaproteobacteria</taxon>
        <taxon>Burkholderiales</taxon>
        <taxon>Alcaligenaceae</taxon>
    </lineage>
</organism>
<comment type="caution">
    <text evidence="2">The sequence shown here is derived from an EMBL/GenBank/DDBJ whole genome shotgun (WGS) entry which is preliminary data.</text>
</comment>
<keyword evidence="1" id="KW-1133">Transmembrane helix</keyword>
<reference evidence="2 3" key="1">
    <citation type="journal article" date="2018" name="Nat. Biotechnol.">
        <title>A standardized bacterial taxonomy based on genome phylogeny substantially revises the tree of life.</title>
        <authorList>
            <person name="Parks D.H."/>
            <person name="Chuvochina M."/>
            <person name="Waite D.W."/>
            <person name="Rinke C."/>
            <person name="Skarshewski A."/>
            <person name="Chaumeil P.A."/>
            <person name="Hugenholtz P."/>
        </authorList>
    </citation>
    <scope>NUCLEOTIDE SEQUENCE [LARGE SCALE GENOMIC DNA]</scope>
    <source>
        <strain evidence="2">UBA10707</strain>
    </source>
</reference>
<accession>A0A356LKD1</accession>
<proteinExistence type="predicted"/>
<dbReference type="NCBIfam" id="TIGR02484">
    <property type="entry name" value="CitB"/>
    <property type="match status" value="1"/>
</dbReference>
<evidence type="ECO:0000313" key="2">
    <source>
        <dbReference type="EMBL" id="HBP31178.1"/>
    </source>
</evidence>
<feature type="transmembrane region" description="Helical" evidence="1">
    <location>
        <begin position="222"/>
        <end position="244"/>
    </location>
</feature>